<feature type="transmembrane region" description="Helical" evidence="7">
    <location>
        <begin position="217"/>
        <end position="234"/>
    </location>
</feature>
<keyword evidence="6 7" id="KW-0472">Membrane</keyword>
<feature type="transmembrane region" description="Helical" evidence="7">
    <location>
        <begin position="35"/>
        <end position="54"/>
    </location>
</feature>
<organism evidence="8 9">
    <name type="scientific">Thioclava kandeliae</name>
    <dbReference type="NCBI Taxonomy" id="3070818"/>
    <lineage>
        <taxon>Bacteria</taxon>
        <taxon>Pseudomonadati</taxon>
        <taxon>Pseudomonadota</taxon>
        <taxon>Alphaproteobacteria</taxon>
        <taxon>Rhodobacterales</taxon>
        <taxon>Paracoccaceae</taxon>
        <taxon>Thioclava</taxon>
    </lineage>
</organism>
<reference evidence="8 9" key="1">
    <citation type="submission" date="2024-01" db="EMBL/GenBank/DDBJ databases">
        <authorList>
            <person name="Deng Y."/>
            <person name="Su J."/>
        </authorList>
    </citation>
    <scope>NUCLEOTIDE SEQUENCE [LARGE SCALE GENOMIC DNA]</scope>
    <source>
        <strain evidence="8 9">CPCC 100088</strain>
    </source>
</reference>
<feature type="transmembrane region" description="Helical" evidence="7">
    <location>
        <begin position="89"/>
        <end position="108"/>
    </location>
</feature>
<comment type="similarity">
    <text evidence="2">Belongs to the UPF0324 family.</text>
</comment>
<dbReference type="EMBL" id="JAYWLC010000007">
    <property type="protein sequence ID" value="MER5172194.1"/>
    <property type="molecule type" value="Genomic_DNA"/>
</dbReference>
<dbReference type="PANTHER" id="PTHR30106:SF2">
    <property type="entry name" value="UPF0324 INNER MEMBRANE PROTEIN YEIH"/>
    <property type="match status" value="1"/>
</dbReference>
<evidence type="ECO:0000256" key="4">
    <source>
        <dbReference type="ARBA" id="ARBA00022692"/>
    </source>
</evidence>
<keyword evidence="4 7" id="KW-0812">Transmembrane</keyword>
<feature type="transmembrane region" description="Helical" evidence="7">
    <location>
        <begin position="66"/>
        <end position="83"/>
    </location>
</feature>
<evidence type="ECO:0000256" key="2">
    <source>
        <dbReference type="ARBA" id="ARBA00007977"/>
    </source>
</evidence>
<feature type="transmembrane region" description="Helical" evidence="7">
    <location>
        <begin position="310"/>
        <end position="330"/>
    </location>
</feature>
<keyword evidence="3" id="KW-1003">Cell membrane</keyword>
<comment type="caution">
    <text evidence="8">The sequence shown here is derived from an EMBL/GenBank/DDBJ whole genome shotgun (WGS) entry which is preliminary data.</text>
</comment>
<sequence>MIAQNRPTLIPGLALCVAVAAVAFGLHTLPALSAFSPLILAIMLGMAFNTLCPLSPSCAEGIAFSLRYILRAGIVLLGLQLTFGQVAEIGAGGLATILLTLLATFFFTRWLGRVMGVPRGLTDLIAAGTSICGASAVIAVNTVTRAREEDVAYAIACVTVFGSASMLLMPLLAPLTPLGPKAFGMWTGASIHEVAQVVAASFQGGDTAGHFGTISKLTRVMMLAPMVLLLGIGTRNRNTGQTTTPAGAPVPWFVMGFVAMVAISSTGWLPPPVVEASKTIDQILLTIALAGMGLSTDLRKLAAAGPRPALLGGAAWLFISGVSLLLITLIQ</sequence>
<evidence type="ECO:0000256" key="1">
    <source>
        <dbReference type="ARBA" id="ARBA00004651"/>
    </source>
</evidence>
<dbReference type="InterPro" id="IPR018383">
    <property type="entry name" value="UPF0324_pro"/>
</dbReference>
<dbReference type="Proteomes" id="UP001438953">
    <property type="component" value="Unassembled WGS sequence"/>
</dbReference>
<evidence type="ECO:0000313" key="8">
    <source>
        <dbReference type="EMBL" id="MER5172194.1"/>
    </source>
</evidence>
<feature type="transmembrane region" description="Helical" evidence="7">
    <location>
        <begin position="152"/>
        <end position="173"/>
    </location>
</feature>
<dbReference type="PANTHER" id="PTHR30106">
    <property type="entry name" value="INNER MEMBRANE PROTEIN YEIH-RELATED"/>
    <property type="match status" value="1"/>
</dbReference>
<evidence type="ECO:0000313" key="9">
    <source>
        <dbReference type="Proteomes" id="UP001438953"/>
    </source>
</evidence>
<evidence type="ECO:0000256" key="5">
    <source>
        <dbReference type="ARBA" id="ARBA00022989"/>
    </source>
</evidence>
<keyword evidence="9" id="KW-1185">Reference proteome</keyword>
<dbReference type="RefSeq" id="WP_350936912.1">
    <property type="nucleotide sequence ID" value="NZ_JAYWLC010000007.1"/>
</dbReference>
<name>A0ABV1SH15_9RHOB</name>
<evidence type="ECO:0000256" key="6">
    <source>
        <dbReference type="ARBA" id="ARBA00023136"/>
    </source>
</evidence>
<keyword evidence="5 7" id="KW-1133">Transmembrane helix</keyword>
<accession>A0ABV1SH15</accession>
<feature type="transmembrane region" description="Helical" evidence="7">
    <location>
        <begin position="246"/>
        <end position="268"/>
    </location>
</feature>
<proteinExistence type="inferred from homology"/>
<protein>
    <submittedName>
        <fullName evidence="8">YeiH family protein</fullName>
    </submittedName>
</protein>
<evidence type="ECO:0000256" key="7">
    <source>
        <dbReference type="SAM" id="Phobius"/>
    </source>
</evidence>
<gene>
    <name evidence="8" type="ORF">VSX56_10430</name>
</gene>
<comment type="subcellular location">
    <subcellularLocation>
        <location evidence="1">Cell membrane</location>
        <topology evidence="1">Multi-pass membrane protein</topology>
    </subcellularLocation>
</comment>
<reference evidence="8 9" key="2">
    <citation type="submission" date="2024-06" db="EMBL/GenBank/DDBJ databases">
        <title>Thioclava kandeliae sp. nov. from a rhizosphere soil sample of Kandelia candel in a mangrove.</title>
        <authorList>
            <person name="Mu T."/>
        </authorList>
    </citation>
    <scope>NUCLEOTIDE SEQUENCE [LARGE SCALE GENOMIC DNA]</scope>
    <source>
        <strain evidence="8 9">CPCC 100088</strain>
    </source>
</reference>
<dbReference type="Pfam" id="PF03601">
    <property type="entry name" value="Cons_hypoth698"/>
    <property type="match status" value="1"/>
</dbReference>
<evidence type="ECO:0000256" key="3">
    <source>
        <dbReference type="ARBA" id="ARBA00022475"/>
    </source>
</evidence>